<gene>
    <name evidence="1" type="ORF">OXX778_LOCUS21610</name>
</gene>
<evidence type="ECO:0000313" key="1">
    <source>
        <dbReference type="EMBL" id="CAF1110754.1"/>
    </source>
</evidence>
<dbReference type="Proteomes" id="UP000663879">
    <property type="component" value="Unassembled WGS sequence"/>
</dbReference>
<evidence type="ECO:0000313" key="2">
    <source>
        <dbReference type="Proteomes" id="UP000663879"/>
    </source>
</evidence>
<accession>A0A814PUH3</accession>
<dbReference type="AlphaFoldDB" id="A0A814PUH3"/>
<organism evidence="1 2">
    <name type="scientific">Brachionus calyciflorus</name>
    <dbReference type="NCBI Taxonomy" id="104777"/>
    <lineage>
        <taxon>Eukaryota</taxon>
        <taxon>Metazoa</taxon>
        <taxon>Spiralia</taxon>
        <taxon>Gnathifera</taxon>
        <taxon>Rotifera</taxon>
        <taxon>Eurotatoria</taxon>
        <taxon>Monogononta</taxon>
        <taxon>Pseudotrocha</taxon>
        <taxon>Ploima</taxon>
        <taxon>Brachionidae</taxon>
        <taxon>Brachionus</taxon>
    </lineage>
</organism>
<reference evidence="1" key="1">
    <citation type="submission" date="2021-02" db="EMBL/GenBank/DDBJ databases">
        <authorList>
            <person name="Nowell W R."/>
        </authorList>
    </citation>
    <scope>NUCLEOTIDE SEQUENCE</scope>
    <source>
        <strain evidence="1">Ploen Becks lab</strain>
    </source>
</reference>
<protein>
    <submittedName>
        <fullName evidence="1">Uncharacterized protein</fullName>
    </submittedName>
</protein>
<comment type="caution">
    <text evidence="1">The sequence shown here is derived from an EMBL/GenBank/DDBJ whole genome shotgun (WGS) entry which is preliminary data.</text>
</comment>
<sequence length="188" mass="21665">MLENNAALKYINMFTKYKQQSESKKGETSQMLIDVFSSKISDMNQSITQTIEKGLEKFSEKIVECFSSIKNSTESQFDLTRSSSRNFDLRSREYSPLNNENDNYHRFHEQTLQDTFNTGSSVNSLTRSISHTESSSQIIQRTNSLNQFNEITNLSQNHSSTFNFQSTPNTILRNDSRHKVKVQALSHL</sequence>
<dbReference type="EMBL" id="CAJNOC010008151">
    <property type="protein sequence ID" value="CAF1110754.1"/>
    <property type="molecule type" value="Genomic_DNA"/>
</dbReference>
<name>A0A814PUH3_9BILA</name>
<proteinExistence type="predicted"/>
<keyword evidence="2" id="KW-1185">Reference proteome</keyword>